<reference evidence="1 2" key="1">
    <citation type="submission" date="2021-01" db="EMBL/GenBank/DDBJ databases">
        <title>Whole genome shotgun sequence of Verrucosispora andamanensis NBRC 109075.</title>
        <authorList>
            <person name="Komaki H."/>
            <person name="Tamura T."/>
        </authorList>
    </citation>
    <scope>NUCLEOTIDE SEQUENCE [LARGE SCALE GENOMIC DNA]</scope>
    <source>
        <strain evidence="1 2">NBRC 109075</strain>
    </source>
</reference>
<keyword evidence="2" id="KW-1185">Reference proteome</keyword>
<dbReference type="Pfam" id="PF14428">
    <property type="entry name" value="DddA-like"/>
    <property type="match status" value="1"/>
</dbReference>
<evidence type="ECO:0000313" key="1">
    <source>
        <dbReference type="EMBL" id="GIJ12243.1"/>
    </source>
</evidence>
<organism evidence="1 2">
    <name type="scientific">Micromonospora andamanensis</name>
    <dbReference type="NCBI Taxonomy" id="1287068"/>
    <lineage>
        <taxon>Bacteria</taxon>
        <taxon>Bacillati</taxon>
        <taxon>Actinomycetota</taxon>
        <taxon>Actinomycetes</taxon>
        <taxon>Micromonosporales</taxon>
        <taxon>Micromonosporaceae</taxon>
        <taxon>Micromonospora</taxon>
    </lineage>
</organism>
<evidence type="ECO:0008006" key="3">
    <source>
        <dbReference type="Google" id="ProtNLM"/>
    </source>
</evidence>
<gene>
    <name evidence="1" type="ORF">Van01_54570</name>
</gene>
<proteinExistence type="predicted"/>
<dbReference type="EMBL" id="BOOZ01000048">
    <property type="protein sequence ID" value="GIJ12243.1"/>
    <property type="molecule type" value="Genomic_DNA"/>
</dbReference>
<comment type="caution">
    <text evidence="1">The sequence shown here is derived from an EMBL/GenBank/DDBJ whole genome shotgun (WGS) entry which is preliminary data.</text>
</comment>
<evidence type="ECO:0000313" key="2">
    <source>
        <dbReference type="Proteomes" id="UP000647017"/>
    </source>
</evidence>
<dbReference type="Proteomes" id="UP000647017">
    <property type="component" value="Unassembled WGS sequence"/>
</dbReference>
<dbReference type="InterPro" id="IPR032724">
    <property type="entry name" value="SCP1.201-like"/>
</dbReference>
<protein>
    <recommendedName>
        <fullName evidence="3">Nucleic acid/nucleotide deaminase of polymorphic system toxin</fullName>
    </recommendedName>
</protein>
<name>A0ABQ4I2Y2_9ACTN</name>
<accession>A0ABQ4I2Y2</accession>
<sequence length="98" mass="10822">MKSGRDPAAAVDLKPAYQLIATTTDHLEAKLAARMRREHVTHAAVVTNNPPCDYTPYGCEKILSRLLPAGAQMDVYVRDDDGKVRHWRTYTGNGKAIA</sequence>